<accession>A0ABS4HRK7</accession>
<evidence type="ECO:0008006" key="3">
    <source>
        <dbReference type="Google" id="ProtNLM"/>
    </source>
</evidence>
<dbReference type="EMBL" id="JAGGKV010000001">
    <property type="protein sequence ID" value="MBP1961185.1"/>
    <property type="molecule type" value="Genomic_DNA"/>
</dbReference>
<name>A0ABS4HRK7_9BACL</name>
<dbReference type="Proteomes" id="UP001519344">
    <property type="component" value="Unassembled WGS sequence"/>
</dbReference>
<reference evidence="1 2" key="1">
    <citation type="submission" date="2021-03" db="EMBL/GenBank/DDBJ databases">
        <title>Genomic Encyclopedia of Type Strains, Phase IV (KMG-IV): sequencing the most valuable type-strain genomes for metagenomic binning, comparative biology and taxonomic classification.</title>
        <authorList>
            <person name="Goeker M."/>
        </authorList>
    </citation>
    <scope>NUCLEOTIDE SEQUENCE [LARGE SCALE GENOMIC DNA]</scope>
    <source>
        <strain evidence="1 2">DSM 24950</strain>
    </source>
</reference>
<keyword evidence="2" id="KW-1185">Reference proteome</keyword>
<protein>
    <recommendedName>
        <fullName evidence="3">SMI1/KNR4 family protein</fullName>
    </recommendedName>
</protein>
<dbReference type="RefSeq" id="WP_167064259.1">
    <property type="nucleotide sequence ID" value="NZ_JAAOZR010000031.1"/>
</dbReference>
<organism evidence="1 2">
    <name type="scientific">Paenibacillus aceris</name>
    <dbReference type="NCBI Taxonomy" id="869555"/>
    <lineage>
        <taxon>Bacteria</taxon>
        <taxon>Bacillati</taxon>
        <taxon>Bacillota</taxon>
        <taxon>Bacilli</taxon>
        <taxon>Bacillales</taxon>
        <taxon>Paenibacillaceae</taxon>
        <taxon>Paenibacillus</taxon>
    </lineage>
</organism>
<gene>
    <name evidence="1" type="ORF">J2Z65_000379</name>
</gene>
<proteinExistence type="predicted"/>
<comment type="caution">
    <text evidence="1">The sequence shown here is derived from an EMBL/GenBank/DDBJ whole genome shotgun (WGS) entry which is preliminary data.</text>
</comment>
<evidence type="ECO:0000313" key="1">
    <source>
        <dbReference type="EMBL" id="MBP1961185.1"/>
    </source>
</evidence>
<sequence>MMIDSENIYEIREWSNLGHQVKFEFFEPNYDGDGEGFWFTDEMNWIIYCSHENSITFGGELLIRRIKENWSEWNEYLW</sequence>
<evidence type="ECO:0000313" key="2">
    <source>
        <dbReference type="Proteomes" id="UP001519344"/>
    </source>
</evidence>